<organism evidence="3 4">
    <name type="scientific">Tribonema minus</name>
    <dbReference type="NCBI Taxonomy" id="303371"/>
    <lineage>
        <taxon>Eukaryota</taxon>
        <taxon>Sar</taxon>
        <taxon>Stramenopiles</taxon>
        <taxon>Ochrophyta</taxon>
        <taxon>PX clade</taxon>
        <taxon>Xanthophyceae</taxon>
        <taxon>Tribonematales</taxon>
        <taxon>Tribonemataceae</taxon>
        <taxon>Tribonema</taxon>
    </lineage>
</organism>
<evidence type="ECO:0000313" key="4">
    <source>
        <dbReference type="Proteomes" id="UP000664859"/>
    </source>
</evidence>
<name>A0A835Z8J1_9STRA</name>
<evidence type="ECO:0000256" key="1">
    <source>
        <dbReference type="SAM" id="MobiDB-lite"/>
    </source>
</evidence>
<dbReference type="OrthoDB" id="192267at2759"/>
<dbReference type="SUPFAM" id="SSF56112">
    <property type="entry name" value="Protein kinase-like (PK-like)"/>
    <property type="match status" value="1"/>
</dbReference>
<comment type="caution">
    <text evidence="3">The sequence shown here is derived from an EMBL/GenBank/DDBJ whole genome shotgun (WGS) entry which is preliminary data.</text>
</comment>
<accession>A0A835Z8J1</accession>
<dbReference type="GO" id="GO:0004674">
    <property type="term" value="F:protein serine/threonine kinase activity"/>
    <property type="evidence" value="ECO:0007669"/>
    <property type="project" value="TreeGrafter"/>
</dbReference>
<dbReference type="InterPro" id="IPR001245">
    <property type="entry name" value="Ser-Thr/Tyr_kinase_cat_dom"/>
</dbReference>
<protein>
    <submittedName>
        <fullName evidence="3">Serine/threonine-protein kinase CTR1</fullName>
    </submittedName>
</protein>
<dbReference type="GO" id="GO:0005524">
    <property type="term" value="F:ATP binding"/>
    <property type="evidence" value="ECO:0007669"/>
    <property type="project" value="InterPro"/>
</dbReference>
<dbReference type="InterPro" id="IPR011009">
    <property type="entry name" value="Kinase-like_dom_sf"/>
</dbReference>
<keyword evidence="3" id="KW-0808">Transferase</keyword>
<dbReference type="Gene3D" id="3.30.200.20">
    <property type="entry name" value="Phosphorylase Kinase, domain 1"/>
    <property type="match status" value="1"/>
</dbReference>
<dbReference type="PROSITE" id="PS50011">
    <property type="entry name" value="PROTEIN_KINASE_DOM"/>
    <property type="match status" value="1"/>
</dbReference>
<dbReference type="InterPro" id="IPR000719">
    <property type="entry name" value="Prot_kinase_dom"/>
</dbReference>
<dbReference type="Pfam" id="PF07714">
    <property type="entry name" value="PK_Tyr_Ser-Thr"/>
    <property type="match status" value="1"/>
</dbReference>
<dbReference type="AlphaFoldDB" id="A0A835Z8J1"/>
<keyword evidence="3" id="KW-0418">Kinase</keyword>
<dbReference type="Gene3D" id="1.10.510.10">
    <property type="entry name" value="Transferase(Phosphotransferase) domain 1"/>
    <property type="match status" value="1"/>
</dbReference>
<feature type="domain" description="Protein kinase" evidence="2">
    <location>
        <begin position="239"/>
        <end position="515"/>
    </location>
</feature>
<evidence type="ECO:0000313" key="3">
    <source>
        <dbReference type="EMBL" id="KAG5185404.1"/>
    </source>
</evidence>
<gene>
    <name evidence="3" type="ORF">JKP88DRAFT_207907</name>
</gene>
<dbReference type="EMBL" id="JAFCMP010000134">
    <property type="protein sequence ID" value="KAG5185404.1"/>
    <property type="molecule type" value="Genomic_DNA"/>
</dbReference>
<keyword evidence="4" id="KW-1185">Reference proteome</keyword>
<feature type="compositionally biased region" description="Polar residues" evidence="1">
    <location>
        <begin position="7"/>
        <end position="16"/>
    </location>
</feature>
<evidence type="ECO:0000259" key="2">
    <source>
        <dbReference type="PROSITE" id="PS50011"/>
    </source>
</evidence>
<feature type="region of interest" description="Disordered" evidence="1">
    <location>
        <begin position="1"/>
        <end position="26"/>
    </location>
</feature>
<dbReference type="SMART" id="SM00220">
    <property type="entry name" value="S_TKc"/>
    <property type="match status" value="1"/>
</dbReference>
<dbReference type="PANTHER" id="PTHR44329">
    <property type="entry name" value="SERINE/THREONINE-PROTEIN KINASE TNNI3K-RELATED"/>
    <property type="match status" value="1"/>
</dbReference>
<reference evidence="3" key="1">
    <citation type="submission" date="2021-02" db="EMBL/GenBank/DDBJ databases">
        <title>First Annotated Genome of the Yellow-green Alga Tribonema minus.</title>
        <authorList>
            <person name="Mahan K.M."/>
        </authorList>
    </citation>
    <scope>NUCLEOTIDE SEQUENCE</scope>
    <source>
        <strain evidence="3">UTEX B ZZ1240</strain>
    </source>
</reference>
<sequence>MKEGTEETSVSSTQAPSPSPARDFRASEKNLEAADRCLAAAAYTLNFDIAELWTFVPDPAGNHKAGEPAVTPSCLYVYAQPATLENYRARLVGIWNNGEREKRHKLSPGLCERARESECPLWFTSKDHDTPLHADLPLNTAVVLPIRLESMRKDCCVVFFSTADVQRDRTALDFLVHIAKAAVLAISEDFGDHSDAKEDDVSDIGLLCNAHFVTVHLNNVSVKLHPGEQLNMEVQWSELSEVEFLVNGSRCTIYTATYNHQACVVKLLRKDAVDAAIVRRELELEMELLMRLNNENIVRLLGAGIEPERFLIIERLDGGTLSQRCGSGGAVRDRRRRFKRKQPFNYLELLKCGRQIADGLRYLHDEAIPGRIVLHRDIKPDNIGFTKDGDAKLLDLGLAKAVPRSELQDQTFAMTGETGSTRYMAPEVAESRPYNEKVDVHSYGMVLWEMATLRKPYDGMARDQFYSAVVRGHVRPPLNKRWPKEFSDLLAACWAEDFKARPSFADVCNRLQEMLQEAADHHTPKTNPAKRGLLSKLGISDRSSAWF</sequence>
<dbReference type="Proteomes" id="UP000664859">
    <property type="component" value="Unassembled WGS sequence"/>
</dbReference>
<proteinExistence type="predicted"/>
<dbReference type="InterPro" id="IPR051681">
    <property type="entry name" value="Ser/Thr_Kinases-Pseudokinases"/>
</dbReference>
<dbReference type="PANTHER" id="PTHR44329:SF289">
    <property type="entry name" value="SERINE_THREONINE-PROTEIN KINASE VIK"/>
    <property type="match status" value="1"/>
</dbReference>